<dbReference type="SUPFAM" id="SSF52374">
    <property type="entry name" value="Nucleotidylyl transferase"/>
    <property type="match status" value="1"/>
</dbReference>
<dbReference type="InterPro" id="IPR020751">
    <property type="entry name" value="aa-tRNA-synth_I_codon-bd_sub2"/>
</dbReference>
<comment type="caution">
    <text evidence="10">The sequence shown here is derived from an EMBL/GenBank/DDBJ whole genome shotgun (WGS) entry which is preliminary data.</text>
</comment>
<evidence type="ECO:0000256" key="6">
    <source>
        <dbReference type="ARBA" id="ARBA00023146"/>
    </source>
</evidence>
<evidence type="ECO:0000256" key="5">
    <source>
        <dbReference type="ARBA" id="ARBA00022917"/>
    </source>
</evidence>
<comment type="function">
    <text evidence="7">Catalyzes the attachment of glutamate to tRNA(Glu) in a two-step reaction: glutamate is first activated by ATP to form Glu-AMP and then transferred to the acceptor end of tRNA(Glu).</text>
</comment>
<dbReference type="InterPro" id="IPR008925">
    <property type="entry name" value="aa_tRNA-synth_I_cd-bd_sf"/>
</dbReference>
<evidence type="ECO:0000313" key="10">
    <source>
        <dbReference type="EMBL" id="OGD72198.1"/>
    </source>
</evidence>
<dbReference type="EC" id="6.1.1.17" evidence="7"/>
<dbReference type="SUPFAM" id="SSF48163">
    <property type="entry name" value="An anticodon-binding domain of class I aminoacyl-tRNA synthetases"/>
    <property type="match status" value="1"/>
</dbReference>
<evidence type="ECO:0000256" key="1">
    <source>
        <dbReference type="ARBA" id="ARBA00007894"/>
    </source>
</evidence>
<dbReference type="AlphaFoldDB" id="A0A1F5EXP4"/>
<dbReference type="GO" id="GO:0008270">
    <property type="term" value="F:zinc ion binding"/>
    <property type="evidence" value="ECO:0007669"/>
    <property type="project" value="InterPro"/>
</dbReference>
<feature type="domain" description="Aminoacyl-tRNA synthetase class I anticodon-binding" evidence="9">
    <location>
        <begin position="326"/>
        <end position="455"/>
    </location>
</feature>
<dbReference type="GO" id="GO:0000049">
    <property type="term" value="F:tRNA binding"/>
    <property type="evidence" value="ECO:0007669"/>
    <property type="project" value="InterPro"/>
</dbReference>
<comment type="subunit">
    <text evidence="7">Monomer.</text>
</comment>
<dbReference type="GO" id="GO:0005524">
    <property type="term" value="F:ATP binding"/>
    <property type="evidence" value="ECO:0007669"/>
    <property type="project" value="UniProtKB-UniRule"/>
</dbReference>
<feature type="binding site" evidence="7">
    <location>
        <position position="247"/>
    </location>
    <ligand>
        <name>ATP</name>
        <dbReference type="ChEBI" id="CHEBI:30616"/>
    </ligand>
</feature>
<feature type="short sequence motif" description="'HIGH' region" evidence="7">
    <location>
        <begin position="12"/>
        <end position="22"/>
    </location>
</feature>
<dbReference type="PANTHER" id="PTHR43311">
    <property type="entry name" value="GLUTAMATE--TRNA LIGASE"/>
    <property type="match status" value="1"/>
</dbReference>
<comment type="catalytic activity">
    <reaction evidence="7">
        <text>tRNA(Glu) + L-glutamate + ATP = L-glutamyl-tRNA(Glu) + AMP + diphosphate</text>
        <dbReference type="Rhea" id="RHEA:23540"/>
        <dbReference type="Rhea" id="RHEA-COMP:9663"/>
        <dbReference type="Rhea" id="RHEA-COMP:9680"/>
        <dbReference type="ChEBI" id="CHEBI:29985"/>
        <dbReference type="ChEBI" id="CHEBI:30616"/>
        <dbReference type="ChEBI" id="CHEBI:33019"/>
        <dbReference type="ChEBI" id="CHEBI:78442"/>
        <dbReference type="ChEBI" id="CHEBI:78520"/>
        <dbReference type="ChEBI" id="CHEBI:456215"/>
        <dbReference type="EC" id="6.1.1.17"/>
    </reaction>
</comment>
<dbReference type="Pfam" id="PF00749">
    <property type="entry name" value="tRNA-synt_1c"/>
    <property type="match status" value="1"/>
</dbReference>
<dbReference type="Proteomes" id="UP000177979">
    <property type="component" value="Unassembled WGS sequence"/>
</dbReference>
<dbReference type="EMBL" id="MFAG01000011">
    <property type="protein sequence ID" value="OGD72198.1"/>
    <property type="molecule type" value="Genomic_DNA"/>
</dbReference>
<dbReference type="InterPro" id="IPR004527">
    <property type="entry name" value="Glu-tRNA-ligase_bac/mito"/>
</dbReference>
<dbReference type="InterPro" id="IPR000924">
    <property type="entry name" value="Glu/Gln-tRNA-synth"/>
</dbReference>
<name>A0A1F5EXP4_9BACT</name>
<dbReference type="Gene3D" id="1.10.10.350">
    <property type="match status" value="1"/>
</dbReference>
<evidence type="ECO:0000256" key="4">
    <source>
        <dbReference type="ARBA" id="ARBA00022840"/>
    </source>
</evidence>
<keyword evidence="4 7" id="KW-0067">ATP-binding</keyword>
<reference evidence="10 11" key="1">
    <citation type="journal article" date="2016" name="Nat. Commun.">
        <title>Thousands of microbial genomes shed light on interconnected biogeochemical processes in an aquifer system.</title>
        <authorList>
            <person name="Anantharaman K."/>
            <person name="Brown C.T."/>
            <person name="Hug L.A."/>
            <person name="Sharon I."/>
            <person name="Castelle C.J."/>
            <person name="Probst A.J."/>
            <person name="Thomas B.C."/>
            <person name="Singh A."/>
            <person name="Wilkins M.J."/>
            <person name="Karaoz U."/>
            <person name="Brodie E.L."/>
            <person name="Williams K.H."/>
            <person name="Hubbard S.S."/>
            <person name="Banfield J.F."/>
        </authorList>
    </citation>
    <scope>NUCLEOTIDE SEQUENCE [LARGE SCALE GENOMIC DNA]</scope>
</reference>
<dbReference type="GO" id="GO:0006424">
    <property type="term" value="P:glutamyl-tRNA aminoacylation"/>
    <property type="evidence" value="ECO:0007669"/>
    <property type="project" value="UniProtKB-UniRule"/>
</dbReference>
<dbReference type="InterPro" id="IPR001412">
    <property type="entry name" value="aa-tRNA-synth_I_CS"/>
</dbReference>
<evidence type="ECO:0000313" key="11">
    <source>
        <dbReference type="Proteomes" id="UP000177979"/>
    </source>
</evidence>
<keyword evidence="6 7" id="KW-0030">Aminoacyl-tRNA synthetase</keyword>
<evidence type="ECO:0000256" key="7">
    <source>
        <dbReference type="HAMAP-Rule" id="MF_00022"/>
    </source>
</evidence>
<proteinExistence type="inferred from homology"/>
<feature type="short sequence motif" description="'KMSKS' region" evidence="7">
    <location>
        <begin position="244"/>
        <end position="248"/>
    </location>
</feature>
<protein>
    <recommendedName>
        <fullName evidence="7">Glutamate--tRNA ligase</fullName>
        <ecNumber evidence="7">6.1.1.17</ecNumber>
    </recommendedName>
    <alternativeName>
        <fullName evidence="7">Glutamyl-tRNA synthetase</fullName>
        <shortName evidence="7">GluRS</shortName>
    </alternativeName>
</protein>
<keyword evidence="5 7" id="KW-0648">Protein biosynthesis</keyword>
<dbReference type="GO" id="GO:0004818">
    <property type="term" value="F:glutamate-tRNA ligase activity"/>
    <property type="evidence" value="ECO:0007669"/>
    <property type="project" value="UniProtKB-UniRule"/>
</dbReference>
<comment type="similarity">
    <text evidence="1 7">Belongs to the class-I aminoacyl-tRNA synthetase family. Glutamate--tRNA ligase type 1 subfamily.</text>
</comment>
<dbReference type="PROSITE" id="PS00178">
    <property type="entry name" value="AA_TRNA_LIGASE_I"/>
    <property type="match status" value="1"/>
</dbReference>
<dbReference type="STRING" id="1817722.A2703_00215"/>
<dbReference type="PANTHER" id="PTHR43311:SF2">
    <property type="entry name" value="GLUTAMATE--TRNA LIGASE, MITOCHONDRIAL-RELATED"/>
    <property type="match status" value="1"/>
</dbReference>
<keyword evidence="7" id="KW-0963">Cytoplasm</keyword>
<evidence type="ECO:0000259" key="9">
    <source>
        <dbReference type="Pfam" id="PF19269"/>
    </source>
</evidence>
<dbReference type="CDD" id="cd00808">
    <property type="entry name" value="GluRS_core"/>
    <property type="match status" value="1"/>
</dbReference>
<dbReference type="InterPro" id="IPR020058">
    <property type="entry name" value="Glu/Gln-tRNA-synth_Ib_cat-dom"/>
</dbReference>
<dbReference type="Pfam" id="PF19269">
    <property type="entry name" value="Anticodon_2"/>
    <property type="match status" value="1"/>
</dbReference>
<accession>A0A1F5EXP4</accession>
<dbReference type="HAMAP" id="MF_00022">
    <property type="entry name" value="Glu_tRNA_synth_type1"/>
    <property type="match status" value="1"/>
</dbReference>
<keyword evidence="2 7" id="KW-0436">Ligase</keyword>
<dbReference type="InterPro" id="IPR033910">
    <property type="entry name" value="GluRS_core"/>
</dbReference>
<keyword evidence="3 7" id="KW-0547">Nucleotide-binding</keyword>
<evidence type="ECO:0000259" key="8">
    <source>
        <dbReference type="Pfam" id="PF00749"/>
    </source>
</evidence>
<dbReference type="InterPro" id="IPR014729">
    <property type="entry name" value="Rossmann-like_a/b/a_fold"/>
</dbReference>
<dbReference type="InterPro" id="IPR045462">
    <property type="entry name" value="aa-tRNA-synth_I_cd-bd"/>
</dbReference>
<evidence type="ECO:0000256" key="2">
    <source>
        <dbReference type="ARBA" id="ARBA00022598"/>
    </source>
</evidence>
<dbReference type="PRINTS" id="PR00987">
    <property type="entry name" value="TRNASYNTHGLU"/>
</dbReference>
<dbReference type="NCBIfam" id="TIGR00464">
    <property type="entry name" value="gltX_bact"/>
    <property type="match status" value="1"/>
</dbReference>
<dbReference type="GO" id="GO:0005829">
    <property type="term" value="C:cytosol"/>
    <property type="evidence" value="ECO:0007669"/>
    <property type="project" value="TreeGrafter"/>
</dbReference>
<dbReference type="Gene3D" id="3.40.50.620">
    <property type="entry name" value="HUPs"/>
    <property type="match status" value="1"/>
</dbReference>
<comment type="caution">
    <text evidence="7">Lacks conserved residue(s) required for the propagation of feature annotation.</text>
</comment>
<sequence>MDPATIRTRFAPSPTGYLHVGGLRTAVYAYALAKHGRGQFIVRIEDTDQKREVPGAKDKLYDILKTFGLNWDELYVQSERVGSGIYEKAAKKLLDEGHAFYCFCKPLTKDEIKENRKSKIQFRDPCHNLSKEQVEKKLAAGEKPAIRLKVPDGEFISYIDFVLRKKTSWKTDVVDDAMLLKSDGFPTYHLAVVVDDHDMKITHVLRGHDWLPSTPIHLLVYQYLGFEVPQIGHLTDIQDPSGGKLSKRKGNVAVEQFIANGFLPEAILNFVILLGWAPKDNREMFTLSEFVEHFDANGFQKSNPLFNTQKLLWFNGQYLRQKSDRELLELLRPHLKTKADDPLLLQIIPLAKSRIATLAEFEPLTRFFWQRPAPQEQISTTKEYLADALAILSKVGWNKEAIEADLVNSANSKGWNRGGYFMALRLAIAGSRISPPLTESMLILGKEEVISRLKQNLE</sequence>
<dbReference type="InterPro" id="IPR049940">
    <property type="entry name" value="GluQ/Sye"/>
</dbReference>
<organism evidence="10 11">
    <name type="scientific">Candidatus Collierbacteria bacterium RIFCSPHIGHO2_01_FULL_50_25</name>
    <dbReference type="NCBI Taxonomy" id="1817722"/>
    <lineage>
        <taxon>Bacteria</taxon>
        <taxon>Candidatus Collieribacteriota</taxon>
    </lineage>
</organism>
<comment type="subcellular location">
    <subcellularLocation>
        <location evidence="7">Cytoplasm</location>
    </subcellularLocation>
</comment>
<evidence type="ECO:0000256" key="3">
    <source>
        <dbReference type="ARBA" id="ARBA00022741"/>
    </source>
</evidence>
<gene>
    <name evidence="7" type="primary">gltX</name>
    <name evidence="10" type="ORF">A2703_00215</name>
</gene>
<feature type="domain" description="Glutamyl/glutaminyl-tRNA synthetase class Ib catalytic" evidence="8">
    <location>
        <begin position="6"/>
        <end position="313"/>
    </location>
</feature>